<dbReference type="EMBL" id="JH159162">
    <property type="protein sequence ID" value="EGZ07182.1"/>
    <property type="molecule type" value="Genomic_DNA"/>
</dbReference>
<dbReference type="KEGG" id="psoj:PHYSODRAFT_306424"/>
<proteinExistence type="predicted"/>
<evidence type="ECO:0000313" key="2">
    <source>
        <dbReference type="Proteomes" id="UP000002640"/>
    </source>
</evidence>
<sequence>MVASGDGTYRLHHGGWTLVRAETTPAYDRFFGVIKRCCNDFLGWNPRFQFGTLDHADCIAAAYKKHWQDIMLLSCWPHLSTNLTKKIALLNNREQNESNVQKAFAAWFKEEYLAPDWKYWYYSASKSPGVTPNQNPVEAHNRDIERVVGLDKYAATEVVLRTTLPRLLAYFGSARDRKGSRLPRPEIKPYSSGPVFIECARKAMILANSENYCEVEKNDNVVGLLFNTRKYLVGDTNIQPTRVDEDRVAMFKASLRGASVSQEIVENVYPRYLSLHLVRIQANLPFKHSWDSPNWPESENAIPKLLTKLAAKPGFPTNWKVLVPLEIEDESGTVSRNFDGVVRPWFTRDGNYYWEIDFPDEEVSTEPYDIQELAHVLNFTARSGYSFV</sequence>
<dbReference type="InParanoid" id="G5AB37"/>
<dbReference type="RefSeq" id="XP_009536748.1">
    <property type="nucleotide sequence ID" value="XM_009538453.1"/>
</dbReference>
<evidence type="ECO:0000313" key="1">
    <source>
        <dbReference type="EMBL" id="EGZ07182.1"/>
    </source>
</evidence>
<dbReference type="Proteomes" id="UP000002640">
    <property type="component" value="Unassembled WGS sequence"/>
</dbReference>
<gene>
    <name evidence="1" type="ORF">PHYSODRAFT_306424</name>
</gene>
<keyword evidence="2" id="KW-1185">Reference proteome</keyword>
<evidence type="ECO:0008006" key="3">
    <source>
        <dbReference type="Google" id="ProtNLM"/>
    </source>
</evidence>
<accession>G5AB37</accession>
<protein>
    <recommendedName>
        <fullName evidence="3">MULE transposase domain-containing protein</fullName>
    </recommendedName>
</protein>
<reference evidence="1 2" key="1">
    <citation type="journal article" date="2006" name="Science">
        <title>Phytophthora genome sequences uncover evolutionary origins and mechanisms of pathogenesis.</title>
        <authorList>
            <person name="Tyler B.M."/>
            <person name="Tripathy S."/>
            <person name="Zhang X."/>
            <person name="Dehal P."/>
            <person name="Jiang R.H."/>
            <person name="Aerts A."/>
            <person name="Arredondo F.D."/>
            <person name="Baxter L."/>
            <person name="Bensasson D."/>
            <person name="Beynon J.L."/>
            <person name="Chapman J."/>
            <person name="Damasceno C.M."/>
            <person name="Dorrance A.E."/>
            <person name="Dou D."/>
            <person name="Dickerman A.W."/>
            <person name="Dubchak I.L."/>
            <person name="Garbelotto M."/>
            <person name="Gijzen M."/>
            <person name="Gordon S.G."/>
            <person name="Govers F."/>
            <person name="Grunwald N.J."/>
            <person name="Huang W."/>
            <person name="Ivors K.L."/>
            <person name="Jones R.W."/>
            <person name="Kamoun S."/>
            <person name="Krampis K."/>
            <person name="Lamour K.H."/>
            <person name="Lee M.K."/>
            <person name="McDonald W.H."/>
            <person name="Medina M."/>
            <person name="Meijer H.J."/>
            <person name="Nordberg E.K."/>
            <person name="Maclean D.J."/>
            <person name="Ospina-Giraldo M.D."/>
            <person name="Morris P.F."/>
            <person name="Phuntumart V."/>
            <person name="Putnam N.H."/>
            <person name="Rash S."/>
            <person name="Rose J.K."/>
            <person name="Sakihama Y."/>
            <person name="Salamov A.A."/>
            <person name="Savidor A."/>
            <person name="Scheuring C.F."/>
            <person name="Smith B.M."/>
            <person name="Sobral B.W."/>
            <person name="Terry A."/>
            <person name="Torto-Alalibo T.A."/>
            <person name="Win J."/>
            <person name="Xu Z."/>
            <person name="Zhang H."/>
            <person name="Grigoriev I.V."/>
            <person name="Rokhsar D.S."/>
            <person name="Boore J.L."/>
        </authorList>
    </citation>
    <scope>NUCLEOTIDE SEQUENCE [LARGE SCALE GENOMIC DNA]</scope>
    <source>
        <strain evidence="1 2">P6497</strain>
    </source>
</reference>
<dbReference type="GeneID" id="20642724"/>
<organism evidence="1 2">
    <name type="scientific">Phytophthora sojae (strain P6497)</name>
    <name type="common">Soybean stem and root rot agent</name>
    <name type="synonym">Phytophthora megasperma f. sp. glycines</name>
    <dbReference type="NCBI Taxonomy" id="1094619"/>
    <lineage>
        <taxon>Eukaryota</taxon>
        <taxon>Sar</taxon>
        <taxon>Stramenopiles</taxon>
        <taxon>Oomycota</taxon>
        <taxon>Peronosporomycetes</taxon>
        <taxon>Peronosporales</taxon>
        <taxon>Peronosporaceae</taxon>
        <taxon>Phytophthora</taxon>
    </lineage>
</organism>
<name>G5AB37_PHYSP</name>
<dbReference type="OMA" id="ANSENYC"/>
<dbReference type="AlphaFoldDB" id="G5AB37"/>